<dbReference type="InterPro" id="IPR050708">
    <property type="entry name" value="T6SS_VgrG/RHS"/>
</dbReference>
<name>A4X3S7_SALTO</name>
<dbReference type="Gene3D" id="2.180.10.10">
    <property type="entry name" value="RHS repeat-associated core"/>
    <property type="match status" value="1"/>
</dbReference>
<dbReference type="Pfam" id="PF07591">
    <property type="entry name" value="PT-HINT"/>
    <property type="match status" value="1"/>
</dbReference>
<evidence type="ECO:0000256" key="1">
    <source>
        <dbReference type="ARBA" id="ARBA00022737"/>
    </source>
</evidence>
<dbReference type="Pfam" id="PF05593">
    <property type="entry name" value="RHS_repeat"/>
    <property type="match status" value="1"/>
</dbReference>
<keyword evidence="3" id="KW-0472">Membrane</keyword>
<dbReference type="GO" id="GO:0008270">
    <property type="term" value="F:zinc ion binding"/>
    <property type="evidence" value="ECO:0007669"/>
    <property type="project" value="InterPro"/>
</dbReference>
<organism evidence="5 6">
    <name type="scientific">Salinispora tropica (strain ATCC BAA-916 / DSM 44818 / JCM 13857 / NBRC 105044 / CNB-440)</name>
    <dbReference type="NCBI Taxonomy" id="369723"/>
    <lineage>
        <taxon>Bacteria</taxon>
        <taxon>Bacillati</taxon>
        <taxon>Actinomycetota</taxon>
        <taxon>Actinomycetes</taxon>
        <taxon>Micromonosporales</taxon>
        <taxon>Micromonosporaceae</taxon>
        <taxon>Salinispora</taxon>
    </lineage>
</organism>
<accession>A4X3S7</accession>
<reference evidence="6" key="1">
    <citation type="journal article" date="2007" name="Proc. Natl. Acad. Sci. U.S.A.">
        <title>Genome sequencing reveals complex secondary metabolome in the marine actinomycete Salinispora tropica.</title>
        <authorList>
            <person name="Udwary D.W."/>
            <person name="Zeigler L."/>
            <person name="Asolkar R.N."/>
            <person name="Singan V."/>
            <person name="Lapidus A."/>
            <person name="Fenical W."/>
            <person name="Jensen P.R."/>
            <person name="Moore B.S."/>
        </authorList>
    </citation>
    <scope>NUCLEOTIDE SEQUENCE [LARGE SCALE GENOMIC DNA]</scope>
    <source>
        <strain evidence="6">ATCC BAA-916 / DSM 44818 / CNB-440</strain>
    </source>
</reference>
<keyword evidence="3" id="KW-1133">Transmembrane helix</keyword>
<evidence type="ECO:0000256" key="2">
    <source>
        <dbReference type="SAM" id="MobiDB-lite"/>
    </source>
</evidence>
<keyword evidence="3" id="KW-0812">Transmembrane</keyword>
<dbReference type="CDD" id="cd00085">
    <property type="entry name" value="HNHc"/>
    <property type="match status" value="1"/>
</dbReference>
<dbReference type="HOGENOM" id="CLU_000662_1_0_11"/>
<dbReference type="eggNOG" id="COG3209">
    <property type="taxonomic scope" value="Bacteria"/>
</dbReference>
<dbReference type="InterPro" id="IPR022385">
    <property type="entry name" value="Rhs_assc_core"/>
</dbReference>
<feature type="compositionally biased region" description="Pro residues" evidence="2">
    <location>
        <begin position="2271"/>
        <end position="2286"/>
    </location>
</feature>
<dbReference type="InterPro" id="IPR002711">
    <property type="entry name" value="HNH"/>
</dbReference>
<dbReference type="PANTHER" id="PTHR32305">
    <property type="match status" value="1"/>
</dbReference>
<feature type="transmembrane region" description="Helical" evidence="3">
    <location>
        <begin position="21"/>
        <end position="37"/>
    </location>
</feature>
<dbReference type="Gene3D" id="1.10.30.50">
    <property type="match status" value="1"/>
</dbReference>
<dbReference type="GO" id="GO:0004519">
    <property type="term" value="F:endonuclease activity"/>
    <property type="evidence" value="ECO:0007669"/>
    <property type="project" value="InterPro"/>
</dbReference>
<dbReference type="GO" id="GO:0003676">
    <property type="term" value="F:nucleic acid binding"/>
    <property type="evidence" value="ECO:0007669"/>
    <property type="project" value="InterPro"/>
</dbReference>
<dbReference type="InterPro" id="IPR006141">
    <property type="entry name" value="Intein_N"/>
</dbReference>
<dbReference type="SUPFAM" id="SSF51294">
    <property type="entry name" value="Hedgehog/intein (Hint) domain"/>
    <property type="match status" value="1"/>
</dbReference>
<dbReference type="NCBIfam" id="TIGR03696">
    <property type="entry name" value="Rhs_assc_core"/>
    <property type="match status" value="1"/>
</dbReference>
<evidence type="ECO:0000256" key="3">
    <source>
        <dbReference type="SAM" id="Phobius"/>
    </source>
</evidence>
<dbReference type="InterPro" id="IPR036844">
    <property type="entry name" value="Hint_dom_sf"/>
</dbReference>
<feature type="region of interest" description="Disordered" evidence="2">
    <location>
        <begin position="1643"/>
        <end position="1668"/>
    </location>
</feature>
<keyword evidence="6" id="KW-1185">Reference proteome</keyword>
<dbReference type="Gene3D" id="2.170.16.10">
    <property type="entry name" value="Hedgehog/Intein (Hint) domain"/>
    <property type="match status" value="1"/>
</dbReference>
<dbReference type="EMBL" id="CP000667">
    <property type="protein sequence ID" value="ABP53527.1"/>
    <property type="molecule type" value="Genomic_DNA"/>
</dbReference>
<dbReference type="Pfam" id="PF25023">
    <property type="entry name" value="TEN_YD-shell"/>
    <property type="match status" value="1"/>
</dbReference>
<feature type="domain" description="Hint" evidence="4">
    <location>
        <begin position="2033"/>
        <end position="2128"/>
    </location>
</feature>
<dbReference type="SMART" id="SM00306">
    <property type="entry name" value="HintN"/>
    <property type="match status" value="1"/>
</dbReference>
<dbReference type="CDD" id="cd00081">
    <property type="entry name" value="Hint"/>
    <property type="match status" value="1"/>
</dbReference>
<gene>
    <name evidence="5" type="ordered locus">Strop_1054</name>
</gene>
<dbReference type="InterPro" id="IPR031325">
    <property type="entry name" value="RHS_repeat"/>
</dbReference>
<dbReference type="PANTHER" id="PTHR32305:SF17">
    <property type="entry name" value="TRNA NUCLEASE WAPA"/>
    <property type="match status" value="1"/>
</dbReference>
<evidence type="ECO:0000259" key="4">
    <source>
        <dbReference type="SMART" id="SM00306"/>
    </source>
</evidence>
<dbReference type="InterPro" id="IPR006530">
    <property type="entry name" value="YD"/>
</dbReference>
<dbReference type="GO" id="GO:0016539">
    <property type="term" value="P:intein-mediated protein splicing"/>
    <property type="evidence" value="ECO:0007669"/>
    <property type="project" value="InterPro"/>
</dbReference>
<feature type="region of interest" description="Disordered" evidence="2">
    <location>
        <begin position="847"/>
        <end position="870"/>
    </location>
</feature>
<dbReference type="Pfam" id="PF01844">
    <property type="entry name" value="HNH"/>
    <property type="match status" value="1"/>
</dbReference>
<dbReference type="InterPro" id="IPR056823">
    <property type="entry name" value="TEN-like_YD-shell"/>
</dbReference>
<feature type="region of interest" description="Disordered" evidence="2">
    <location>
        <begin position="647"/>
        <end position="669"/>
    </location>
</feature>
<dbReference type="eggNOG" id="COG1372">
    <property type="taxonomic scope" value="Bacteria"/>
</dbReference>
<evidence type="ECO:0000313" key="6">
    <source>
        <dbReference type="Proteomes" id="UP000000235"/>
    </source>
</evidence>
<dbReference type="Proteomes" id="UP000000235">
    <property type="component" value="Chromosome"/>
</dbReference>
<keyword evidence="1" id="KW-0677">Repeat</keyword>
<protein>
    <submittedName>
        <fullName evidence="5">YD repeat protein</fullName>
    </submittedName>
</protein>
<feature type="region of interest" description="Disordered" evidence="2">
    <location>
        <begin position="2263"/>
        <end position="2286"/>
    </location>
</feature>
<dbReference type="NCBIfam" id="TIGR01643">
    <property type="entry name" value="YD_repeat_2x"/>
    <property type="match status" value="3"/>
</dbReference>
<feature type="compositionally biased region" description="Polar residues" evidence="2">
    <location>
        <begin position="847"/>
        <end position="859"/>
    </location>
</feature>
<dbReference type="InterPro" id="IPR003615">
    <property type="entry name" value="HNH_nuc"/>
</dbReference>
<dbReference type="KEGG" id="stp:Strop_1054"/>
<proteinExistence type="predicted"/>
<dbReference type="InterPro" id="IPR003587">
    <property type="entry name" value="Hint_dom_N"/>
</dbReference>
<dbReference type="PROSITE" id="PS50817">
    <property type="entry name" value="INTEIN_N_TER"/>
    <property type="match status" value="1"/>
</dbReference>
<dbReference type="STRING" id="369723.Strop_1054"/>
<evidence type="ECO:0000313" key="5">
    <source>
        <dbReference type="EMBL" id="ABP53527.1"/>
    </source>
</evidence>
<sequence>MVSAVGTDRSRGFGRRVRRSVWLAAGLSVVMTLTMLGEQPEAVAAPTWDIPTPQEAVGVKTRAATPKPGGSDHADSRVVSGATEVVWPSGTAVADVAAATEAAGMARGTRAGLTGPARARAGSLPVTVSSGSLADDMLPRRSDVAAVTAVKVNVHDRVATAKAGVEGLLVSASRADGKPGVGRARVQVDYAGFAQAFGGGWASRLRLVELPECALSTPEAEECRTRTPLVTDNDTANGAVSASVSVGAESAVVFAVEAEASGDNGDYTATSLSPAGQWQVSAQTGDFSWSYPLRVPPSLGGPAPDVGFSYSSGSVDGRTALTNNQGSWIGDGWDSWPGFIERKYQSCADDNPGHKTGDLCWFNDNATLSLGGHAGELIRDGSVWRLRNDDGTRVERLTNSARGNGDNDNEYWKVTTPDGMQYFFGYHRLPGWSSGKPVTDSTWTVPVFGNDSGEPCYKSSFPEAYCTQAWRWNLDYVVDPNSNSMAYFYGTETGAYARDLDPDQRTTYDRGGYLKRIEYGMRANAEYSQAAPLRVVFTTAERCLTDCWSGAAWTSDPVTENWPDTPWDQYCDTGPCMTQGAPTFWTAHRLAKVTAQTRSGTTSYASVESWTLRHEFLNAGNGETVPMWLRGITRTGHVTTAGGEVVSDPEITFDSGSDPLPNRVDGPDDGRTGLYRWRIKTVHTESGGDVIVSYSDADCTRTTLPNPATNTTRCMPSYYSPDGDEPTLDWFHKYVVTRVDLDDTATDQPTEVTMYDYDTPAWAYNTDELTKDKYRTWSDWRGYGKVTVRHGATDGQQTAVEYRYLRGLDGDKASSGVKDVWVTDSWGGRIEDHEALKGFELQTITKNGPSGAEVSSTRNDPWINGPTATRSRDGITTKAWMVNTDIARARTALAAGGHRYVKTVTSFNSDGMPVTVENHGDEAVDGDESCARSSYARNDASWMIDRLSQVETLSRLCAGAPTPADPATVLNRSRSFYDAYTDGSSHGQAPTKGNVVRTEELERFTGSTPVYTRTSTTAYDANGRIIAVTDPRGHTTTTAHSTANGGQVVQTVVTNPMGHTGTTLLTPAWAAPTKVTDANGAVTDLTYDGLGRLTNVWKPGRNKATQTPSVKFAYQVRNSDGPTAVTTEALLPTGRTYRTSVNLYDGFLRLRQTQLQATGGGRTITDTMTNSLGATAWTSATYYDSTNTEVNTSLATPQGQIPSITRYTYDGVGRPTAQILIGDGVEKWRTTTSYGGDRVHTTPPAGGTATTTVTHGLTSTLRQYKNPADVGSDDPTTFDTTTYTHTRLGQLETVTDVTGANTWSYTYDLRGRQTQAIDPDKGTTTSTYDAAGNITTSTGSGRSPIAYTYDELGRNTSVRDDTTSGNIRVEWEYDTLPNGIGKLTAATRYTNGDPYTSRVDAYDAYGRPTSTSVVLPDTQSELCAAASPNTCTYTTTYTYRPNGQPWRIGMPAAADLPAETLILGYTDVGNPAGSLSSAQIYANTVIYNKIDQLTQYQLGRFGRRVAVTSSIDEPTRRLTSTNVVPELKPEAANHTYTYDDVGNVTEIHDTPTGGTADHQCFTFDHLRRMTEAWTPESGACSTTPTTWSQIDGATNPYWHTWTLDDVGNRTTETRHGTVNTTHAYTYPNPGEPRPHAVTTVTASGADTGNRTYTYDDAGNTTTRPTATGDTQTLTWNREGKLSTTTDDTGDTSYIYGADGSRLIRTDPSGTTLYLPGGTEVRHTTTTSTTTATRYYSFAGRSIAVRTANTLHWIASDHHGTAELTIDATTLTIATRRTLPYGEQRATTGTWAPTMDKGFLGGTQDPTGLTHLNAREYDPTLGRFISVDPIMDLTDPQQWSAYTYANNNPVTYSDPSGLVHLEGSGKSDGRIAHKYGGKTNISGKAPKLSKRPPPDRSGYDVIAGNGTYLLTKNPSGGLELNGVPVPAGPSAEALANEIISFCEDPRGGATHCQQSLDCTYMYVEDCADKWANGALDVMRGALGGEFGQSYDEALYGTLRQAIQEGLVRFGWDSEGKLGGGGGFMGKPYRAACGGKSFAGDTEVLLADGGTKPIKDIKVGDQVWATDPETGDEGPREVTHLWVHEDQLVDLEVDGGDVTTTEDHPFWNETDQQWQDGQDLDRGDLLHTSTGKTLAVVGLDWATIQHGTAYNLTVADIHTYYVVAGDTPVLVHNTNTPIGCGPGGAPIYDIPAGSSGGPGAGQRIPPRMLEDYNIGVNADPSLPTPLCSYCRTNPATSVDHVEPRVHGGDLTDANTTPACTFCNSSKGARGQPVNPPPNYTGPFPPPWW</sequence>